<accession>A0ABW6D1J9</accession>
<reference evidence="3 4" key="1">
    <citation type="submission" date="2024-03" db="EMBL/GenBank/DDBJ databases">
        <title>Aquirufa genome sequencing.</title>
        <authorList>
            <person name="Pitt A."/>
            <person name="Hahn M.W."/>
        </authorList>
    </citation>
    <scope>NUCLEOTIDE SEQUENCE [LARGE SCALE GENOMIC DNA]</scope>
    <source>
        <strain evidence="3 4">KTFRIE-69F</strain>
    </source>
</reference>
<evidence type="ECO:0000313" key="4">
    <source>
        <dbReference type="Proteomes" id="UP001598112"/>
    </source>
</evidence>
<organism evidence="3 4">
    <name type="scientific">Aquirufa originis</name>
    <dbReference type="NCBI Taxonomy" id="3096514"/>
    <lineage>
        <taxon>Bacteria</taxon>
        <taxon>Pseudomonadati</taxon>
        <taxon>Bacteroidota</taxon>
        <taxon>Cytophagia</taxon>
        <taxon>Cytophagales</taxon>
        <taxon>Flectobacillaceae</taxon>
        <taxon>Aquirufa</taxon>
    </lineage>
</organism>
<dbReference type="EMBL" id="JBBKXY010000001">
    <property type="protein sequence ID" value="MFD3292081.1"/>
    <property type="molecule type" value="Genomic_DNA"/>
</dbReference>
<feature type="domain" description="Secretion system C-terminal sorting" evidence="2">
    <location>
        <begin position="194"/>
        <end position="263"/>
    </location>
</feature>
<proteinExistence type="predicted"/>
<dbReference type="InterPro" id="IPR026444">
    <property type="entry name" value="Secre_tail"/>
</dbReference>
<name>A0ABW6D1J9_9BACT</name>
<feature type="chain" id="PRO_5046991804" evidence="1">
    <location>
        <begin position="20"/>
        <end position="267"/>
    </location>
</feature>
<keyword evidence="1" id="KW-0732">Signal</keyword>
<gene>
    <name evidence="3" type="ORF">SKC35_00130</name>
</gene>
<dbReference type="RefSeq" id="WP_377977489.1">
    <property type="nucleotide sequence ID" value="NZ_JBBKXY010000001.1"/>
</dbReference>
<evidence type="ECO:0000259" key="2">
    <source>
        <dbReference type="Pfam" id="PF18962"/>
    </source>
</evidence>
<feature type="signal peptide" evidence="1">
    <location>
        <begin position="1"/>
        <end position="19"/>
    </location>
</feature>
<dbReference type="Proteomes" id="UP001598112">
    <property type="component" value="Unassembled WGS sequence"/>
</dbReference>
<dbReference type="NCBIfam" id="TIGR04183">
    <property type="entry name" value="Por_Secre_tail"/>
    <property type="match status" value="1"/>
</dbReference>
<evidence type="ECO:0000256" key="1">
    <source>
        <dbReference type="SAM" id="SignalP"/>
    </source>
</evidence>
<sequence>MKYLFITALAACISTSAFAQEKKEATIKIVINENGKERIIEKKFSDLDQADAELKKLSDSLEINVTTSGGKKKIVRVDVNKSHSRMSDQPGTITEERIIGGAEGGADKRVIIRRGGPGMAMAPGTPGAHGGDANVMIFRGEGGPEGVEKEFNIQLDGPMGGPGMKLKGLKKLKELGQDKGSKTIQGLSGKQNQPFNGKINVRFTAPTKGNISIAVSDVNGKEIATETVKDFQGDYLGQIDLKKAAAGVYFLRVTQGNDGAVRRVEVK</sequence>
<dbReference type="Pfam" id="PF18962">
    <property type="entry name" value="Por_Secre_tail"/>
    <property type="match status" value="1"/>
</dbReference>
<evidence type="ECO:0000313" key="3">
    <source>
        <dbReference type="EMBL" id="MFD3292081.1"/>
    </source>
</evidence>
<keyword evidence="4" id="KW-1185">Reference proteome</keyword>
<protein>
    <submittedName>
        <fullName evidence="3">T9SS type A sorting domain-containing protein</fullName>
    </submittedName>
</protein>
<comment type="caution">
    <text evidence="3">The sequence shown here is derived from an EMBL/GenBank/DDBJ whole genome shotgun (WGS) entry which is preliminary data.</text>
</comment>